<evidence type="ECO:0000256" key="2">
    <source>
        <dbReference type="SAM" id="Phobius"/>
    </source>
</evidence>
<keyword evidence="2" id="KW-1133">Transmembrane helix</keyword>
<evidence type="ECO:0000313" key="4">
    <source>
        <dbReference type="Proteomes" id="UP001208570"/>
    </source>
</evidence>
<dbReference type="Gene3D" id="1.25.40.20">
    <property type="entry name" value="Ankyrin repeat-containing domain"/>
    <property type="match status" value="1"/>
</dbReference>
<feature type="transmembrane region" description="Helical" evidence="2">
    <location>
        <begin position="331"/>
        <end position="356"/>
    </location>
</feature>
<feature type="transmembrane region" description="Helical" evidence="2">
    <location>
        <begin position="376"/>
        <end position="399"/>
    </location>
</feature>
<proteinExistence type="predicted"/>
<dbReference type="GO" id="GO:0005216">
    <property type="term" value="F:monoatomic ion channel activity"/>
    <property type="evidence" value="ECO:0007669"/>
    <property type="project" value="InterPro"/>
</dbReference>
<gene>
    <name evidence="3" type="ORF">LSH36_1030g00020</name>
</gene>
<dbReference type="InterPro" id="IPR036770">
    <property type="entry name" value="Ankyrin_rpt-contain_sf"/>
</dbReference>
<keyword evidence="1" id="KW-0677">Repeat</keyword>
<accession>A0AAD9MRW1</accession>
<sequence length="576" mass="66337">MRVGYIKPAAATMQGLAKIDVPDLTMPIDRYSEWLTAIIDDDVVYMTNTVSNLSKSDKHRHFNGHFTTEDRETERIFHIHFKKHSRIHCQKPLILAFIYGSKKVMAAMLEHGADPLAKESNLDTILHNVASVANSYPETEPELAEMYGYFMDLLSKKQQKELLYSENELGLRPLEDAAHKGCSLLVKSIFQTPGLYLAKEKAYGMWIYQWYDITDYECFGETSRRGKSPLAFIGFISNKSAHCDNTKKLLYWNPFYHWYRIKLLANTPWLVLWGLCRFAFSLLVMVIMVEKSNLMKQGGIPEDEAELYPNATFYYCSGYTIIYLSPGRLKAAAIFTCVCATLGLAYDVGELAYVLTSGRPAFLRIQLRRGDTAISFWFHRVSQTLFLSAVLLFAAKIAINRPISVDVVSDIGRLFIIITAFASLLFFLEQLPQIGFYIIAIKRMLKDSSTSGCVVDFSDYLRSFYSMFLIMLNMLNLETIQVKNAFVLYMTHMVFIFVVSILLVNFLIAVMTDSAIRISMQKKTLLRLEKLHTVFIVESRLCWILKSYYRFMIRRMAIEQDDRIYLLNIEQIAKKK</sequence>
<evidence type="ECO:0008006" key="5">
    <source>
        <dbReference type="Google" id="ProtNLM"/>
    </source>
</evidence>
<dbReference type="AlphaFoldDB" id="A0AAD9MRW1"/>
<comment type="caution">
    <text evidence="3">The sequence shown here is derived from an EMBL/GenBank/DDBJ whole genome shotgun (WGS) entry which is preliminary data.</text>
</comment>
<feature type="transmembrane region" description="Helical" evidence="2">
    <location>
        <begin position="411"/>
        <end position="440"/>
    </location>
</feature>
<feature type="transmembrane region" description="Helical" evidence="2">
    <location>
        <begin position="489"/>
        <end position="511"/>
    </location>
</feature>
<dbReference type="GO" id="GO:0005886">
    <property type="term" value="C:plasma membrane"/>
    <property type="evidence" value="ECO:0007669"/>
    <property type="project" value="TreeGrafter"/>
</dbReference>
<evidence type="ECO:0000256" key="1">
    <source>
        <dbReference type="ARBA" id="ARBA00022737"/>
    </source>
</evidence>
<organism evidence="3 4">
    <name type="scientific">Paralvinella palmiformis</name>
    <dbReference type="NCBI Taxonomy" id="53620"/>
    <lineage>
        <taxon>Eukaryota</taxon>
        <taxon>Metazoa</taxon>
        <taxon>Spiralia</taxon>
        <taxon>Lophotrochozoa</taxon>
        <taxon>Annelida</taxon>
        <taxon>Polychaeta</taxon>
        <taxon>Sedentaria</taxon>
        <taxon>Canalipalpata</taxon>
        <taxon>Terebellida</taxon>
        <taxon>Terebelliformia</taxon>
        <taxon>Alvinellidae</taxon>
        <taxon>Paralvinella</taxon>
    </lineage>
</organism>
<dbReference type="Proteomes" id="UP001208570">
    <property type="component" value="Unassembled WGS sequence"/>
</dbReference>
<dbReference type="PANTHER" id="PTHR10582:SF2">
    <property type="entry name" value="INACTIVE"/>
    <property type="match status" value="1"/>
</dbReference>
<dbReference type="SUPFAM" id="SSF48403">
    <property type="entry name" value="Ankyrin repeat"/>
    <property type="match status" value="1"/>
</dbReference>
<protein>
    <recommendedName>
        <fullName evidence="5">Ion transport domain-containing protein</fullName>
    </recommendedName>
</protein>
<reference evidence="3" key="1">
    <citation type="journal article" date="2023" name="Mol. Biol. Evol.">
        <title>Third-Generation Sequencing Reveals the Adaptive Role of the Epigenome in Three Deep-Sea Polychaetes.</title>
        <authorList>
            <person name="Perez M."/>
            <person name="Aroh O."/>
            <person name="Sun Y."/>
            <person name="Lan Y."/>
            <person name="Juniper S.K."/>
            <person name="Young C.R."/>
            <person name="Angers B."/>
            <person name="Qian P.Y."/>
        </authorList>
    </citation>
    <scope>NUCLEOTIDE SEQUENCE</scope>
    <source>
        <strain evidence="3">P08H-3</strain>
    </source>
</reference>
<feature type="transmembrane region" description="Helical" evidence="2">
    <location>
        <begin position="269"/>
        <end position="289"/>
    </location>
</feature>
<keyword evidence="4" id="KW-1185">Reference proteome</keyword>
<keyword evidence="2" id="KW-0812">Transmembrane</keyword>
<keyword evidence="2" id="KW-0472">Membrane</keyword>
<evidence type="ECO:0000313" key="3">
    <source>
        <dbReference type="EMBL" id="KAK2141863.1"/>
    </source>
</evidence>
<dbReference type="InterPro" id="IPR024862">
    <property type="entry name" value="TRPV"/>
</dbReference>
<dbReference type="PANTHER" id="PTHR10582">
    <property type="entry name" value="TRANSIENT RECEPTOR POTENTIAL ION CHANNEL PROTEIN"/>
    <property type="match status" value="1"/>
</dbReference>
<dbReference type="EMBL" id="JAODUP010001030">
    <property type="protein sequence ID" value="KAK2141863.1"/>
    <property type="molecule type" value="Genomic_DNA"/>
</dbReference>
<dbReference type="GO" id="GO:0098703">
    <property type="term" value="P:calcium ion import across plasma membrane"/>
    <property type="evidence" value="ECO:0007669"/>
    <property type="project" value="TreeGrafter"/>
</dbReference>
<name>A0AAD9MRW1_9ANNE</name>
<feature type="transmembrane region" description="Helical" evidence="2">
    <location>
        <begin position="460"/>
        <end position="477"/>
    </location>
</feature>